<dbReference type="Pfam" id="PF01594">
    <property type="entry name" value="AI-2E_transport"/>
    <property type="match status" value="1"/>
</dbReference>
<keyword evidence="4" id="KW-1003">Cell membrane</keyword>
<feature type="transmembrane region" description="Helical" evidence="8">
    <location>
        <begin position="346"/>
        <end position="373"/>
    </location>
</feature>
<feature type="transmembrane region" description="Helical" evidence="8">
    <location>
        <begin position="51"/>
        <end position="69"/>
    </location>
</feature>
<keyword evidence="6 8" id="KW-1133">Transmembrane helix</keyword>
<dbReference type="GO" id="GO:0005886">
    <property type="term" value="C:plasma membrane"/>
    <property type="evidence" value="ECO:0007669"/>
    <property type="project" value="UniProtKB-SubCell"/>
</dbReference>
<name>F5XTH0_MICPN</name>
<accession>F5XTH0</accession>
<evidence type="ECO:0000256" key="6">
    <source>
        <dbReference type="ARBA" id="ARBA00022989"/>
    </source>
</evidence>
<feature type="transmembrane region" description="Helical" evidence="8">
    <location>
        <begin position="105"/>
        <end position="126"/>
    </location>
</feature>
<feature type="transmembrane region" description="Helical" evidence="8">
    <location>
        <begin position="276"/>
        <end position="295"/>
    </location>
</feature>
<comment type="subcellular location">
    <subcellularLocation>
        <location evidence="1">Cell membrane</location>
        <topology evidence="1">Multi-pass membrane protein</topology>
    </subcellularLocation>
</comment>
<evidence type="ECO:0000256" key="5">
    <source>
        <dbReference type="ARBA" id="ARBA00022692"/>
    </source>
</evidence>
<evidence type="ECO:0000313" key="9">
    <source>
        <dbReference type="EMBL" id="BAK37419.1"/>
    </source>
</evidence>
<protein>
    <recommendedName>
        <fullName evidence="11">AI-2E family transporter</fullName>
    </recommendedName>
</protein>
<keyword evidence="7 8" id="KW-0472">Membrane</keyword>
<dbReference type="GO" id="GO:0055085">
    <property type="term" value="P:transmembrane transport"/>
    <property type="evidence" value="ECO:0007669"/>
    <property type="project" value="TreeGrafter"/>
</dbReference>
<evidence type="ECO:0000256" key="7">
    <source>
        <dbReference type="ARBA" id="ARBA00023136"/>
    </source>
</evidence>
<evidence type="ECO:0000256" key="3">
    <source>
        <dbReference type="ARBA" id="ARBA00022448"/>
    </source>
</evidence>
<feature type="transmembrane region" description="Helical" evidence="8">
    <location>
        <begin position="194"/>
        <end position="213"/>
    </location>
</feature>
<feature type="transmembrane region" description="Helical" evidence="8">
    <location>
        <begin position="302"/>
        <end position="326"/>
    </location>
</feature>
<evidence type="ECO:0008006" key="11">
    <source>
        <dbReference type="Google" id="ProtNLM"/>
    </source>
</evidence>
<dbReference type="PANTHER" id="PTHR21716:SF53">
    <property type="entry name" value="PERMEASE PERM-RELATED"/>
    <property type="match status" value="1"/>
</dbReference>
<proteinExistence type="inferred from homology"/>
<dbReference type="KEGG" id="mph:MLP_44050"/>
<organism evidence="9 10">
    <name type="scientific">Microlunatus phosphovorus (strain ATCC 700054 / DSM 10555 / JCM 9379 / NBRC 101784 / NCIMB 13414 / VKM Ac-1990 / NM-1)</name>
    <dbReference type="NCBI Taxonomy" id="1032480"/>
    <lineage>
        <taxon>Bacteria</taxon>
        <taxon>Bacillati</taxon>
        <taxon>Actinomycetota</taxon>
        <taxon>Actinomycetes</taxon>
        <taxon>Propionibacteriales</taxon>
        <taxon>Propionibacteriaceae</taxon>
        <taxon>Microlunatus</taxon>
    </lineage>
</organism>
<keyword evidence="5 8" id="KW-0812">Transmembrane</keyword>
<dbReference type="HOGENOM" id="CLU_031275_3_2_11"/>
<dbReference type="PANTHER" id="PTHR21716">
    <property type="entry name" value="TRANSMEMBRANE PROTEIN"/>
    <property type="match status" value="1"/>
</dbReference>
<comment type="similarity">
    <text evidence="2">Belongs to the autoinducer-2 exporter (AI-2E) (TC 2.A.86) family.</text>
</comment>
<dbReference type="eggNOG" id="COG0628">
    <property type="taxonomic scope" value="Bacteria"/>
</dbReference>
<evidence type="ECO:0000256" key="8">
    <source>
        <dbReference type="SAM" id="Phobius"/>
    </source>
</evidence>
<feature type="transmembrane region" description="Helical" evidence="8">
    <location>
        <begin position="248"/>
        <end position="270"/>
    </location>
</feature>
<evidence type="ECO:0000313" key="10">
    <source>
        <dbReference type="Proteomes" id="UP000007947"/>
    </source>
</evidence>
<gene>
    <name evidence="9" type="ordered locus">MLP_44050</name>
</gene>
<evidence type="ECO:0000256" key="2">
    <source>
        <dbReference type="ARBA" id="ARBA00009773"/>
    </source>
</evidence>
<keyword evidence="10" id="KW-1185">Reference proteome</keyword>
<evidence type="ECO:0000256" key="4">
    <source>
        <dbReference type="ARBA" id="ARBA00022475"/>
    </source>
</evidence>
<reference evidence="9 10" key="1">
    <citation type="submission" date="2011-05" db="EMBL/GenBank/DDBJ databases">
        <title>Whole genome sequence of Microlunatus phosphovorus NM-1.</title>
        <authorList>
            <person name="Hosoyama A."/>
            <person name="Sasaki K."/>
            <person name="Harada T."/>
            <person name="Igarashi R."/>
            <person name="Kawakoshi A."/>
            <person name="Sasagawa M."/>
            <person name="Fukada J."/>
            <person name="Nakamura S."/>
            <person name="Katano Y."/>
            <person name="Hanada S."/>
            <person name="Kamagata Y."/>
            <person name="Nakamura N."/>
            <person name="Yamazaki S."/>
            <person name="Fujita N."/>
        </authorList>
    </citation>
    <scope>NUCLEOTIDE SEQUENCE [LARGE SCALE GENOMIC DNA]</scope>
    <source>
        <strain evidence="10">ATCC 700054 / DSM 10555 / JCM 9379 / NBRC 101784 / NCIMB 13414 / VKM Ac-1990 / NM-1</strain>
    </source>
</reference>
<dbReference type="InterPro" id="IPR002549">
    <property type="entry name" value="AI-2E-like"/>
</dbReference>
<evidence type="ECO:0000256" key="1">
    <source>
        <dbReference type="ARBA" id="ARBA00004651"/>
    </source>
</evidence>
<feature type="transmembrane region" description="Helical" evidence="8">
    <location>
        <begin position="75"/>
        <end position="93"/>
    </location>
</feature>
<sequence length="406" mass="42459">MDARPLLPRRGLFEADLPPVVPPIETEVTITSSAAASDRAVPNALKVAAAWAWRIFLVAGLVYFIGWILGFLSEVIIPVAVAILLAAALKPVANKLHGWGLARGLAAAATLLTGIALIALALTLIINSIAGQADVLSGQVVVGFSQLIDWLRNSPFGISDDWFNIDEWGNRIQQFLIDSQSTITRYAGDIGTSVGHFLAGIAICLFTLFYFLYDGRGIFSFLIGLMPKAAQARADAAAIRGWQSLSGYVRATVIVALVDAIGVLIVALALRLPLAPALAALVFLGAFIPLVGAFVSGFVAVLVALVAVGWVQALIMLAGIILVMQVEGHILQPLLLGRAVHLHPLAVLLAIAIGIIVAGIVGALVAVPILAFVKTFIQELYRQANDAARTASSAGLAADPDAAAPA</sequence>
<keyword evidence="3" id="KW-0813">Transport</keyword>
<dbReference type="Proteomes" id="UP000007947">
    <property type="component" value="Chromosome"/>
</dbReference>
<dbReference type="EMBL" id="AP012204">
    <property type="protein sequence ID" value="BAK37419.1"/>
    <property type="molecule type" value="Genomic_DNA"/>
</dbReference>
<dbReference type="AlphaFoldDB" id="F5XTH0"/>